<reference evidence="3" key="3">
    <citation type="submission" date="2025-09" db="UniProtKB">
        <authorList>
            <consortium name="Ensembl"/>
        </authorList>
    </citation>
    <scope>IDENTIFICATION</scope>
</reference>
<feature type="domain" description="Tudor" evidence="2">
    <location>
        <begin position="288"/>
        <end position="347"/>
    </location>
</feature>
<dbReference type="GeneID" id="113149862"/>
<dbReference type="GO" id="GO:0033391">
    <property type="term" value="C:chromatoid body"/>
    <property type="evidence" value="ECO:0007669"/>
    <property type="project" value="Ensembl"/>
</dbReference>
<feature type="domain" description="Tudor" evidence="2">
    <location>
        <begin position="696"/>
        <end position="755"/>
    </location>
</feature>
<feature type="compositionally biased region" description="Acidic residues" evidence="1">
    <location>
        <begin position="2031"/>
        <end position="2040"/>
    </location>
</feature>
<dbReference type="STRING" id="64144.ENSATEP00000023895"/>
<dbReference type="GeneTree" id="ENSGT00940000159049"/>
<feature type="compositionally biased region" description="Low complexity" evidence="1">
    <location>
        <begin position="2020"/>
        <end position="2030"/>
    </location>
</feature>
<keyword evidence="4" id="KW-1185">Reference proteome</keyword>
<organism evidence="3 4">
    <name type="scientific">Anabas testudineus</name>
    <name type="common">Climbing perch</name>
    <name type="synonym">Anthias testudineus</name>
    <dbReference type="NCBI Taxonomy" id="64144"/>
    <lineage>
        <taxon>Eukaryota</taxon>
        <taxon>Metazoa</taxon>
        <taxon>Chordata</taxon>
        <taxon>Craniata</taxon>
        <taxon>Vertebrata</taxon>
        <taxon>Euteleostomi</taxon>
        <taxon>Actinopterygii</taxon>
        <taxon>Neopterygii</taxon>
        <taxon>Teleostei</taxon>
        <taxon>Neoteleostei</taxon>
        <taxon>Acanthomorphata</taxon>
        <taxon>Anabantaria</taxon>
        <taxon>Anabantiformes</taxon>
        <taxon>Anabantoidei</taxon>
        <taxon>Anabantidae</taxon>
        <taxon>Anabas</taxon>
    </lineage>
</organism>
<name>A0A3Q1ITX5_ANATE</name>
<reference evidence="3" key="2">
    <citation type="submission" date="2025-08" db="UniProtKB">
        <authorList>
            <consortium name="Ensembl"/>
        </authorList>
    </citation>
    <scope>IDENTIFICATION</scope>
</reference>
<dbReference type="InterPro" id="IPR050621">
    <property type="entry name" value="Tudor_domain_containing"/>
</dbReference>
<dbReference type="Ensembl" id="ENSATET00000024279.2">
    <property type="protein sequence ID" value="ENSATEP00000023895.2"/>
    <property type="gene ID" value="ENSATEG00000016586.3"/>
</dbReference>
<dbReference type="InterPro" id="IPR002999">
    <property type="entry name" value="Tudor"/>
</dbReference>
<reference evidence="3" key="1">
    <citation type="submission" date="2021-04" db="EMBL/GenBank/DDBJ databases">
        <authorList>
            <consortium name="Wellcome Sanger Institute Data Sharing"/>
        </authorList>
    </citation>
    <scope>NUCLEOTIDE SEQUENCE [LARGE SCALE GENOMIC DNA]</scope>
</reference>
<dbReference type="GO" id="GO:0043186">
    <property type="term" value="C:P granule"/>
    <property type="evidence" value="ECO:0007669"/>
    <property type="project" value="Ensembl"/>
</dbReference>
<dbReference type="InterPro" id="IPR035437">
    <property type="entry name" value="SNase_OB-fold_sf"/>
</dbReference>
<evidence type="ECO:0000256" key="1">
    <source>
        <dbReference type="SAM" id="MobiDB-lite"/>
    </source>
</evidence>
<feature type="domain" description="Tudor" evidence="2">
    <location>
        <begin position="910"/>
        <end position="966"/>
    </location>
</feature>
<dbReference type="Gene3D" id="2.40.50.90">
    <property type="match status" value="7"/>
</dbReference>
<dbReference type="GO" id="GO:1903863">
    <property type="term" value="P:P granule assembly"/>
    <property type="evidence" value="ECO:0007669"/>
    <property type="project" value="Ensembl"/>
</dbReference>
<dbReference type="Pfam" id="PF00567">
    <property type="entry name" value="TUDOR"/>
    <property type="match status" value="6"/>
</dbReference>
<sequence>MSSIPGLPTQGSNVTVLITRVHLHPHCMFVEFWGKFSQERTADYECLAKDIQSPGYTFQEFEGNPCDQCLVQINDTWYRCRIVSRNGSKYSVYLFDKGMTFGTTSSKLAWGKKEYFQLPPEVEFCVLANLLPLLPENRWSPVALEFLKSLCGKSVKADVQDVLVPHRMFLLHIPCIATQMYEMGFAKKLSSDRFRDFVLLSLQSRSGAQVSPETQFISKGAGERLHKRELFLYPEVPAGTVETVIVTEVRNPQQVYCQLKVFSQELKKISEQLKLSCEGRLMSCIVGPEMIGFPCATRGCDGRWYRSVLQQVFPANKVVEVLNVDYGTKQFVQVENVRPLATEFFRMPVVTYICSLHGITDKGVGWTSSQIDFLRNLLLCKTVIAKFEYQSISEGVNYVTLFGDENTNINNLFGSKESCLLECEKTLEDYAIHSLAYSCQSSAQKERYSIHQRRMLYPGKTGEEKEVKGLAEKLPAEELSLNSSHVAVVHHVSSPSEFWINIRTLPDKFKKLPRLALKCALAGVRPKDGRWSESACEFFIKAVTDKVLSIHVTARHNDCYVVQITNRESQDERDIGTLMCSSGLAERTETQTQPKFKMSIQPASMPSTQLPDGRHSGVYRNNGMSFQTQNTVGITNSERILPAFKEHMFPIGSVLDVSVSYITSPNDFWCQLVQNAAHLKLLMHDIQARYAGSEFQPFVETACVARHPDNGMWYRALVIHKHETPHVDVLFVDYGQTETVSLYDLRRISPEFLTLQGQAFRCSLLNPVDPTSAVNEWSDEATARFHDFVESASSNFVILKCTIYAVMYSEQKIVFNIVDLETPFESVCTSMINLFKSAPPKKSSGPSFRLDTYYYSTHNVKTGTEEQVTVTCVNNVSQFYCQLERNAHVIHDLKIKVSNLCCQLENVKLPAVFGTLCFAKYTDGKWYRGQIKATKPAVLVHFVDYGDTIEVDKSDLLPVPREASDIMSVPVQALVCSLSDLPANVPIEMNSWFESNATDCKFRALVVAREPDGKLLVELYHGNTQINSKIKKMFQIEMHKEELVIYHGRKTSEVAKHAQKTPKAAPQQNPEREDQTKDIKISFSAPKPAHQMRAEPKPVDTNVQCAPQVSHQKVKAASLELYKSPHQRLSCGRTQSNIGNGFKPKSAHVELKKGSLPTDTKELIKSKLPGTGSRKEMNVEELPKVTDLPTNSVTLGMEADVYVSHCNSPLSFYVQLVSEEDKIYAIAEKLNYPKSTLMTNDLKYLKPGDLVQAEFADDSSWYRAVVREVHANTMALVEFVDFGNTAMTPISKIGRLNKSFLELPAYSTHCMLSSAVDLNKDEVCNQEVVSAFKENIGGTGEKMLKCRFIRRSGSLWEVSLEENGVNVLCTAPTSHSTNGSQIFSETVEQPEEKPGQNCDTIHVPDNLHLPHYHPQEILEGQQLEVYITSITDAQTIWCQRSDSEELDQITSTVSEVVAAGKCKSVNPGSLSPGNPCIALFSDDNLFYRAEVITKDGDDLCVLFVDYGNMSHVNIADVREIPPYLVETPPQAFLCEIEGFDSSCGSWNSGAVDELSTLTTEKLLQLTVTRVERNEKTKCFVRMECDGRTINEVMKTWWNSTKTETEPARVGLHSSYEPPLQRDSAVKEAALLKDQLECPEGPGDALAGAHPQSHHVEEQFSDELVELQTADEVKLRSSSKASETYEDSVDFETLAESPIEEKVQNLLECNKAVGVPTTLIYQTEYKDPLPCDSGIEETLTSPLDDKNDQGIFTLRGDTVGETDKGSEVEVASVLDTVGTDDLISPLHEKLKDPPDVLELQTTDLEEENTWEDMGSSFDIISSNDTEMTVVRDSSGTTSKTTVKLVPREAVGPRKSTDLHETNETEMTSRDLMQFDTALVLPSLELPVQQLCNAPTDQDVEGGVDILQEEMNSAEAEETVTHHEDSYSALFTDAVTAADEPEDHTLPSPDTGDDVQEVTCTVEEACLTDVCTDPKELSDDSEVTSAGDERLRSVTAEETVLNKSLEARSQHEMEFGQLSPLEETTSNESNSVSEDESSALDEEELSALLSDTDLDMGSLLEQMAKICPNCRDLKAKADTEDSEPAVHTPPQQKEDLDFNVLSEETLSPGDSFEAQLLKITHLSLVISDSCAVEQQPEE</sequence>
<feature type="region of interest" description="Disordered" evidence="1">
    <location>
        <begin position="1053"/>
        <end position="1077"/>
    </location>
</feature>
<dbReference type="SUPFAM" id="SSF63748">
    <property type="entry name" value="Tudor/PWWP/MBT"/>
    <property type="match status" value="6"/>
</dbReference>
<feature type="domain" description="Tudor" evidence="2">
    <location>
        <begin position="1244"/>
        <end position="1303"/>
    </location>
</feature>
<dbReference type="RefSeq" id="XP_026197988.1">
    <property type="nucleotide sequence ID" value="XM_026342203.1"/>
</dbReference>
<dbReference type="GO" id="GO:0032019">
    <property type="term" value="C:mitochondrial cloud"/>
    <property type="evidence" value="ECO:0007669"/>
    <property type="project" value="Ensembl"/>
</dbReference>
<evidence type="ECO:0000313" key="3">
    <source>
        <dbReference type="Ensembl" id="ENSATEP00000023895.2"/>
    </source>
</evidence>
<dbReference type="PANTHER" id="PTHR22948">
    <property type="entry name" value="TUDOR DOMAIN CONTAINING PROTEIN"/>
    <property type="match status" value="1"/>
</dbReference>
<gene>
    <name evidence="3" type="primary">TDRD6</name>
</gene>
<feature type="region of interest" description="Disordered" evidence="1">
    <location>
        <begin position="1637"/>
        <end position="1656"/>
    </location>
</feature>
<dbReference type="PANTHER" id="PTHR22948:SF15">
    <property type="entry name" value="TUDOR DOMAIN-CONTAINING PROTEIN 6"/>
    <property type="match status" value="1"/>
</dbReference>
<feature type="region of interest" description="Disordered" evidence="1">
    <location>
        <begin position="2000"/>
        <end position="2040"/>
    </location>
</feature>
<dbReference type="Proteomes" id="UP000265040">
    <property type="component" value="Chromosome 24"/>
</dbReference>
<dbReference type="GO" id="GO:1905879">
    <property type="term" value="P:regulation of oogenesis"/>
    <property type="evidence" value="ECO:0007669"/>
    <property type="project" value="Ensembl"/>
</dbReference>
<proteinExistence type="predicted"/>
<evidence type="ECO:0000313" key="4">
    <source>
        <dbReference type="Proteomes" id="UP000265040"/>
    </source>
</evidence>
<dbReference type="GO" id="GO:0034587">
    <property type="term" value="P:piRNA processing"/>
    <property type="evidence" value="ECO:0007669"/>
    <property type="project" value="TreeGrafter"/>
</dbReference>
<protein>
    <recommendedName>
        <fullName evidence="2">Tudor domain-containing protein</fullName>
    </recommendedName>
</protein>
<dbReference type="Gene3D" id="2.30.30.140">
    <property type="match status" value="5"/>
</dbReference>
<dbReference type="InParanoid" id="A0A3Q1ITX5"/>
<dbReference type="GO" id="GO:0007283">
    <property type="term" value="P:spermatogenesis"/>
    <property type="evidence" value="ECO:0007669"/>
    <property type="project" value="Ensembl"/>
</dbReference>
<accession>A0A3Q1ITX5</accession>
<dbReference type="SMART" id="SM00333">
    <property type="entry name" value="TUDOR"/>
    <property type="match status" value="6"/>
</dbReference>
<feature type="compositionally biased region" description="Basic and acidic residues" evidence="1">
    <location>
        <begin position="2003"/>
        <end position="2012"/>
    </location>
</feature>
<evidence type="ECO:0000259" key="2">
    <source>
        <dbReference type="PROSITE" id="PS50304"/>
    </source>
</evidence>
<dbReference type="FunCoup" id="A0A3Q1ITX5">
    <property type="interactions" value="673"/>
</dbReference>
<dbReference type="PROSITE" id="PS50304">
    <property type="entry name" value="TUDOR"/>
    <property type="match status" value="5"/>
</dbReference>
<dbReference type="OrthoDB" id="9989103at2759"/>
<feature type="domain" description="Tudor" evidence="2">
    <location>
        <begin position="1469"/>
        <end position="1527"/>
    </location>
</feature>